<evidence type="ECO:0000313" key="11">
    <source>
        <dbReference type="Ensembl" id="ENSOANP00000027068.2"/>
    </source>
</evidence>
<reference evidence="11" key="3">
    <citation type="submission" date="2025-09" db="UniProtKB">
        <authorList>
            <consortium name="Ensembl"/>
        </authorList>
    </citation>
    <scope>IDENTIFICATION</scope>
    <source>
        <strain evidence="11">Glennie</strain>
    </source>
</reference>
<dbReference type="HOGENOM" id="CLU_012526_0_1_1"/>
<dbReference type="PROSITE" id="PS50262">
    <property type="entry name" value="G_PROTEIN_RECEP_F1_2"/>
    <property type="match status" value="1"/>
</dbReference>
<protein>
    <recommendedName>
        <fullName evidence="9">Olfactory receptor</fullName>
    </recommendedName>
</protein>
<evidence type="ECO:0000256" key="7">
    <source>
        <dbReference type="ARBA" id="ARBA00023224"/>
    </source>
</evidence>
<feature type="transmembrane region" description="Helical" evidence="9">
    <location>
        <begin position="196"/>
        <end position="225"/>
    </location>
</feature>
<dbReference type="GO" id="GO:0005549">
    <property type="term" value="F:odorant binding"/>
    <property type="evidence" value="ECO:0000318"/>
    <property type="project" value="GO_Central"/>
</dbReference>
<feature type="domain" description="G-protein coupled receptors family 1 profile" evidence="10">
    <location>
        <begin position="41"/>
        <end position="290"/>
    </location>
</feature>
<dbReference type="GO" id="GO:0004984">
    <property type="term" value="F:olfactory receptor activity"/>
    <property type="evidence" value="ECO:0000318"/>
    <property type="project" value="GO_Central"/>
</dbReference>
<dbReference type="GeneTree" id="ENSGT01140000282552"/>
<proteinExistence type="inferred from homology"/>
<evidence type="ECO:0000256" key="3">
    <source>
        <dbReference type="ARBA" id="ARBA00022989"/>
    </source>
</evidence>
<evidence type="ECO:0000256" key="6">
    <source>
        <dbReference type="ARBA" id="ARBA00023170"/>
    </source>
</evidence>
<reference evidence="11 12" key="1">
    <citation type="journal article" date="2008" name="Nature">
        <title>Genome analysis of the platypus reveals unique signatures of evolution.</title>
        <authorList>
            <person name="Warren W.C."/>
            <person name="Hillier L.W."/>
            <person name="Marshall Graves J.A."/>
            <person name="Birney E."/>
            <person name="Ponting C.P."/>
            <person name="Grutzner F."/>
            <person name="Belov K."/>
            <person name="Miller W."/>
            <person name="Clarke L."/>
            <person name="Chinwalla A.T."/>
            <person name="Yang S.P."/>
            <person name="Heger A."/>
            <person name="Locke D.P."/>
            <person name="Miethke P."/>
            <person name="Waters P.D."/>
            <person name="Veyrunes F."/>
            <person name="Fulton L."/>
            <person name="Fulton B."/>
            <person name="Graves T."/>
            <person name="Wallis J."/>
            <person name="Puente X.S."/>
            <person name="Lopez-Otin C."/>
            <person name="Ordonez G.R."/>
            <person name="Eichler E.E."/>
            <person name="Chen L."/>
            <person name="Cheng Z."/>
            <person name="Deakin J.E."/>
            <person name="Alsop A."/>
            <person name="Thompson K."/>
            <person name="Kirby P."/>
            <person name="Papenfuss A.T."/>
            <person name="Wakefield M.J."/>
            <person name="Olender T."/>
            <person name="Lancet D."/>
            <person name="Huttley G.A."/>
            <person name="Smit A.F."/>
            <person name="Pask A."/>
            <person name="Temple-Smith P."/>
            <person name="Batzer M.A."/>
            <person name="Walker J.A."/>
            <person name="Konkel M.K."/>
            <person name="Harris R.S."/>
            <person name="Whittington C.M."/>
            <person name="Wong E.S."/>
            <person name="Gemmell N.J."/>
            <person name="Buschiazzo E."/>
            <person name="Vargas Jentzsch I.M."/>
            <person name="Merkel A."/>
            <person name="Schmitz J."/>
            <person name="Zemann A."/>
            <person name="Churakov G."/>
            <person name="Kriegs J.O."/>
            <person name="Brosius J."/>
            <person name="Murchison E.P."/>
            <person name="Sachidanandam R."/>
            <person name="Smith C."/>
            <person name="Hannon G.J."/>
            <person name="Tsend-Ayush E."/>
            <person name="McMillan D."/>
            <person name="Attenborough R."/>
            <person name="Rens W."/>
            <person name="Ferguson-Smith M."/>
            <person name="Lefevre C.M."/>
            <person name="Sharp J.A."/>
            <person name="Nicholas K.R."/>
            <person name="Ray D.A."/>
            <person name="Kube M."/>
            <person name="Reinhardt R."/>
            <person name="Pringle T.H."/>
            <person name="Taylor J."/>
            <person name="Jones R.C."/>
            <person name="Nixon B."/>
            <person name="Dacheux J.L."/>
            <person name="Niwa H."/>
            <person name="Sekita Y."/>
            <person name="Huang X."/>
            <person name="Stark A."/>
            <person name="Kheradpour P."/>
            <person name="Kellis M."/>
            <person name="Flicek P."/>
            <person name="Chen Y."/>
            <person name="Webber C."/>
            <person name="Hardison R."/>
            <person name="Nelson J."/>
            <person name="Hallsworth-Pepin K."/>
            <person name="Delehaunty K."/>
            <person name="Markovic C."/>
            <person name="Minx P."/>
            <person name="Feng Y."/>
            <person name="Kremitzki C."/>
            <person name="Mitreva M."/>
            <person name="Glasscock J."/>
            <person name="Wylie T."/>
            <person name="Wohldmann P."/>
            <person name="Thiru P."/>
            <person name="Nhan M.N."/>
            <person name="Pohl C.S."/>
            <person name="Smith S.M."/>
            <person name="Hou S."/>
            <person name="Nefedov M."/>
            <person name="de Jong P.J."/>
            <person name="Renfree M.B."/>
            <person name="Mardis E.R."/>
            <person name="Wilson R.K."/>
        </authorList>
    </citation>
    <scope>NUCLEOTIDE SEQUENCE [LARGE SCALE GENOMIC DNA]</scope>
    <source>
        <strain evidence="11 12">Glennie</strain>
    </source>
</reference>
<feature type="transmembrane region" description="Helical" evidence="9">
    <location>
        <begin position="237"/>
        <end position="260"/>
    </location>
</feature>
<keyword evidence="12" id="KW-1185">Reference proteome</keyword>
<dbReference type="GO" id="GO:0007186">
    <property type="term" value="P:G protein-coupled receptor signaling pathway"/>
    <property type="evidence" value="ECO:0000318"/>
    <property type="project" value="GO_Central"/>
</dbReference>
<dbReference type="InParanoid" id="F6YBU1"/>
<keyword evidence="5 9" id="KW-0472">Membrane</keyword>
<dbReference type="SUPFAM" id="SSF81321">
    <property type="entry name" value="Family A G protein-coupled receptor-like"/>
    <property type="match status" value="1"/>
</dbReference>
<evidence type="ECO:0000256" key="8">
    <source>
        <dbReference type="RuleBase" id="RU000688"/>
    </source>
</evidence>
<feature type="transmembrane region" description="Helical" evidence="9">
    <location>
        <begin position="60"/>
        <end position="81"/>
    </location>
</feature>
<accession>F6YBU1</accession>
<evidence type="ECO:0000259" key="10">
    <source>
        <dbReference type="PROSITE" id="PS50262"/>
    </source>
</evidence>
<evidence type="ECO:0000313" key="12">
    <source>
        <dbReference type="Proteomes" id="UP000002279"/>
    </source>
</evidence>
<dbReference type="PRINTS" id="PR00245">
    <property type="entry name" value="OLFACTORYR"/>
</dbReference>
<comment type="subcellular location">
    <subcellularLocation>
        <location evidence="9">Cell membrane</location>
        <topology evidence="9">Multi-pass membrane protein</topology>
    </subcellularLocation>
    <subcellularLocation>
        <location evidence="1">Membrane</location>
        <topology evidence="1">Multi-pass membrane protein</topology>
    </subcellularLocation>
</comment>
<dbReference type="GO" id="GO:0007608">
    <property type="term" value="P:sensory perception of smell"/>
    <property type="evidence" value="ECO:0000318"/>
    <property type="project" value="GO_Central"/>
</dbReference>
<dbReference type="AlphaFoldDB" id="F6YBU1"/>
<dbReference type="PANTHER" id="PTHR48018">
    <property type="entry name" value="OLFACTORY RECEPTOR"/>
    <property type="match status" value="1"/>
</dbReference>
<organism evidence="11 12">
    <name type="scientific">Ornithorhynchus anatinus</name>
    <name type="common">Duckbill platypus</name>
    <dbReference type="NCBI Taxonomy" id="9258"/>
    <lineage>
        <taxon>Eukaryota</taxon>
        <taxon>Metazoa</taxon>
        <taxon>Chordata</taxon>
        <taxon>Craniata</taxon>
        <taxon>Vertebrata</taxon>
        <taxon>Euteleostomi</taxon>
        <taxon>Mammalia</taxon>
        <taxon>Monotremata</taxon>
        <taxon>Ornithorhynchidae</taxon>
        <taxon>Ornithorhynchus</taxon>
    </lineage>
</organism>
<keyword evidence="7 8" id="KW-0807">Transducer</keyword>
<evidence type="ECO:0000256" key="4">
    <source>
        <dbReference type="ARBA" id="ARBA00023040"/>
    </source>
</evidence>
<gene>
    <name evidence="11" type="primary">LOC100084024</name>
</gene>
<dbReference type="Proteomes" id="UP000002279">
    <property type="component" value="Chromosome 3"/>
</dbReference>
<evidence type="ECO:0000256" key="9">
    <source>
        <dbReference type="RuleBase" id="RU363047"/>
    </source>
</evidence>
<dbReference type="Ensembl" id="ENSOANT00000030868.2">
    <property type="protein sequence ID" value="ENSOANP00000027068.2"/>
    <property type="gene ID" value="ENSOANG00000021263.2"/>
</dbReference>
<dbReference type="Gene3D" id="1.20.1070.10">
    <property type="entry name" value="Rhodopsin 7-helix transmembrane proteins"/>
    <property type="match status" value="1"/>
</dbReference>
<dbReference type="OMA" id="MRLMKEV"/>
<dbReference type="PROSITE" id="PS00237">
    <property type="entry name" value="G_PROTEIN_RECEP_F1_1"/>
    <property type="match status" value="1"/>
</dbReference>
<keyword evidence="6 8" id="KW-0675">Receptor</keyword>
<keyword evidence="9" id="KW-1003">Cell membrane</keyword>
<dbReference type="InterPro" id="IPR000725">
    <property type="entry name" value="Olfact_rcpt"/>
</dbReference>
<feature type="transmembrane region" description="Helical" evidence="9">
    <location>
        <begin position="272"/>
        <end position="292"/>
    </location>
</feature>
<dbReference type="GO" id="GO:0005886">
    <property type="term" value="C:plasma membrane"/>
    <property type="evidence" value="ECO:0007669"/>
    <property type="project" value="UniProtKB-SubCell"/>
</dbReference>
<feature type="transmembrane region" description="Helical" evidence="9">
    <location>
        <begin position="27"/>
        <end position="48"/>
    </location>
</feature>
<dbReference type="GO" id="GO:0004930">
    <property type="term" value="F:G protein-coupled receptor activity"/>
    <property type="evidence" value="ECO:0007669"/>
    <property type="project" value="UniProtKB-KW"/>
</dbReference>
<dbReference type="InterPro" id="IPR017452">
    <property type="entry name" value="GPCR_Rhodpsn_7TM"/>
</dbReference>
<evidence type="ECO:0000256" key="2">
    <source>
        <dbReference type="ARBA" id="ARBA00022692"/>
    </source>
</evidence>
<dbReference type="InterPro" id="IPR000276">
    <property type="entry name" value="GPCR_Rhodpsn"/>
</dbReference>
<dbReference type="CDD" id="cd15230">
    <property type="entry name" value="7tmA_OR5-like"/>
    <property type="match status" value="1"/>
</dbReference>
<dbReference type="PRINTS" id="PR00237">
    <property type="entry name" value="GPCRRHODOPSN"/>
</dbReference>
<evidence type="ECO:0000256" key="1">
    <source>
        <dbReference type="ARBA" id="ARBA00004141"/>
    </source>
</evidence>
<name>F6YBU1_ORNAN</name>
<keyword evidence="9" id="KW-0716">Sensory transduction</keyword>
<keyword evidence="9" id="KW-0552">Olfaction</keyword>
<sequence>MEEGNLTMWNGFILSGLTDQVDLQATLFLFLLLAYIVTVIGNLGMTMLIKIEPRLHTPMYFFLSNLSFVDFCYSSCVTPRMLVTFLSETKAISFTACASQAYFFGAFGTTEIFLLAVMAYDRYVAICHPLLYTVIVSPRVCVFLTSVTYFGGFANSLIHTYLTFRLSFCHSNVISHFLCEIPLLLQLSCSDTSINFLVMFICVSFNILSTLWTILISYIYILAAILRTHSREGKWKAFSTCASHLTAVFIFYGTLIIMYLQPHSNSSLNQNRLVSVFYTVFIPMLNPLIYSLRNKEVKSAFRKVIETKMLSLFFAD</sequence>
<feature type="transmembrane region" description="Helical" evidence="9">
    <location>
        <begin position="130"/>
        <end position="152"/>
    </location>
</feature>
<feature type="transmembrane region" description="Helical" evidence="9">
    <location>
        <begin position="101"/>
        <end position="118"/>
    </location>
</feature>
<dbReference type="FunFam" id="1.20.1070.10:FF:000003">
    <property type="entry name" value="Olfactory receptor"/>
    <property type="match status" value="1"/>
</dbReference>
<dbReference type="STRING" id="9258.ENSOANP00000027068"/>
<comment type="similarity">
    <text evidence="8">Belongs to the G-protein coupled receptor 1 family.</text>
</comment>
<dbReference type="Pfam" id="PF13853">
    <property type="entry name" value="7tm_4"/>
    <property type="match status" value="1"/>
</dbReference>
<reference evidence="11" key="2">
    <citation type="submission" date="2025-08" db="UniProtKB">
        <authorList>
            <consortium name="Ensembl"/>
        </authorList>
    </citation>
    <scope>IDENTIFICATION</scope>
    <source>
        <strain evidence="11">Glennie</strain>
    </source>
</reference>
<keyword evidence="2 8" id="KW-0812">Transmembrane</keyword>
<keyword evidence="4 8" id="KW-0297">G-protein coupled receptor</keyword>
<dbReference type="eggNOG" id="ENOG502RF13">
    <property type="taxonomic scope" value="Eukaryota"/>
</dbReference>
<keyword evidence="3 9" id="KW-1133">Transmembrane helix</keyword>
<evidence type="ECO:0000256" key="5">
    <source>
        <dbReference type="ARBA" id="ARBA00023136"/>
    </source>
</evidence>